<evidence type="ECO:0000313" key="3">
    <source>
        <dbReference type="EMBL" id="AYV47951.1"/>
    </source>
</evidence>
<evidence type="ECO:0000256" key="1">
    <source>
        <dbReference type="ARBA" id="ARBA00006226"/>
    </source>
</evidence>
<evidence type="ECO:0000313" key="5">
    <source>
        <dbReference type="Proteomes" id="UP000234483"/>
    </source>
</evidence>
<name>A0A2N5CXI7_9CAUL</name>
<dbReference type="OrthoDB" id="573800at2"/>
<reference evidence="4 5" key="1">
    <citation type="submission" date="2017-12" db="EMBL/GenBank/DDBJ databases">
        <title>The genome sequence of Caulobacter flavus CGMCC1 15093.</title>
        <authorList>
            <person name="Gao J."/>
            <person name="Mao X."/>
            <person name="Sun J."/>
        </authorList>
    </citation>
    <scope>NUCLEOTIDE SEQUENCE [LARGE SCALE GENOMIC DNA]</scope>
    <source>
        <strain evidence="4 5">CGMCC1 15093</strain>
    </source>
</reference>
<keyword evidence="2" id="KW-1277">Toxin-antitoxin system</keyword>
<proteinExistence type="inferred from homology"/>
<organism evidence="4 5">
    <name type="scientific">Caulobacter flavus</name>
    <dbReference type="NCBI Taxonomy" id="1679497"/>
    <lineage>
        <taxon>Bacteria</taxon>
        <taxon>Pseudomonadati</taxon>
        <taxon>Pseudomonadota</taxon>
        <taxon>Alphaproteobacteria</taxon>
        <taxon>Caulobacterales</taxon>
        <taxon>Caulobacteraceae</taxon>
        <taxon>Caulobacter</taxon>
    </lineage>
</organism>
<dbReference type="Pfam" id="PF05016">
    <property type="entry name" value="ParE_toxin"/>
    <property type="match status" value="1"/>
</dbReference>
<dbReference type="PANTHER" id="PTHR33755">
    <property type="entry name" value="TOXIN PARE1-RELATED"/>
    <property type="match status" value="1"/>
</dbReference>
<dbReference type="EMBL" id="CP026100">
    <property type="protein sequence ID" value="AYV47951.1"/>
    <property type="molecule type" value="Genomic_DNA"/>
</dbReference>
<gene>
    <name evidence="3" type="ORF">C1707_17735</name>
    <name evidence="4" type="ORF">CFHF_05255</name>
</gene>
<reference evidence="3 6" key="2">
    <citation type="submission" date="2018-01" db="EMBL/GenBank/DDBJ databases">
        <title>Complete genome sequence of Caulobacter flavus RHGG3.</title>
        <authorList>
            <person name="Yang E."/>
        </authorList>
    </citation>
    <scope>NUCLEOTIDE SEQUENCE [LARGE SCALE GENOMIC DNA]</scope>
    <source>
        <strain evidence="3 6">RHGG3</strain>
    </source>
</reference>
<dbReference type="AlphaFoldDB" id="A0A2N5CXI7"/>
<keyword evidence="6" id="KW-1185">Reference proteome</keyword>
<dbReference type="InterPro" id="IPR035093">
    <property type="entry name" value="RelE/ParE_toxin_dom_sf"/>
</dbReference>
<sequence>MRLVWTGKAASDLARLHAFLAEVNPRAAAQTARELVATPKRLLDTPRLRARLDEFAPREVRRLIVGGYELRYELTETTVFVLRLWHTLEDR</sequence>
<evidence type="ECO:0000313" key="6">
    <source>
        <dbReference type="Proteomes" id="UP000281192"/>
    </source>
</evidence>
<dbReference type="Proteomes" id="UP000281192">
    <property type="component" value="Chromosome"/>
</dbReference>
<dbReference type="InterPro" id="IPR051803">
    <property type="entry name" value="TA_system_RelE-like_toxin"/>
</dbReference>
<protein>
    <submittedName>
        <fullName evidence="4">Plasmid stabilization protein</fullName>
    </submittedName>
</protein>
<evidence type="ECO:0000256" key="2">
    <source>
        <dbReference type="ARBA" id="ARBA00022649"/>
    </source>
</evidence>
<dbReference type="InterPro" id="IPR007712">
    <property type="entry name" value="RelE/ParE_toxin"/>
</dbReference>
<dbReference type="KEGG" id="cfh:C1707_17735"/>
<dbReference type="Gene3D" id="3.30.2310.20">
    <property type="entry name" value="RelE-like"/>
    <property type="match status" value="1"/>
</dbReference>
<dbReference type="PANTHER" id="PTHR33755:SF7">
    <property type="entry name" value="TOXIN MODULE OF TOXIN-ANTITOXIN SYSTEM RELE_STBE FAMILY"/>
    <property type="match status" value="1"/>
</dbReference>
<dbReference type="EMBL" id="PJRQ01000010">
    <property type="protein sequence ID" value="PLR18486.1"/>
    <property type="molecule type" value="Genomic_DNA"/>
</dbReference>
<evidence type="ECO:0000313" key="4">
    <source>
        <dbReference type="EMBL" id="PLR18486.1"/>
    </source>
</evidence>
<comment type="similarity">
    <text evidence="1">Belongs to the RelE toxin family.</text>
</comment>
<dbReference type="RefSeq" id="WP_101711981.1">
    <property type="nucleotide sequence ID" value="NZ_CP026100.1"/>
</dbReference>
<dbReference type="Proteomes" id="UP000234483">
    <property type="component" value="Unassembled WGS sequence"/>
</dbReference>
<accession>A0A2N5CXI7</accession>